<dbReference type="InterPro" id="IPR010178">
    <property type="entry name" value="Lit"/>
</dbReference>
<dbReference type="EMBL" id="AZDX01000037">
    <property type="protein sequence ID" value="KRL05587.1"/>
    <property type="molecule type" value="Genomic_DNA"/>
</dbReference>
<proteinExistence type="predicted"/>
<keyword evidence="1" id="KW-1133">Transmembrane helix</keyword>
<keyword evidence="3" id="KW-1185">Reference proteome</keyword>
<feature type="transmembrane region" description="Helical" evidence="1">
    <location>
        <begin position="12"/>
        <end position="37"/>
    </location>
</feature>
<dbReference type="PATRIC" id="fig|1423759.3.peg.1359"/>
<dbReference type="GeneID" id="98311498"/>
<evidence type="ECO:0000256" key="1">
    <source>
        <dbReference type="SAM" id="Phobius"/>
    </source>
</evidence>
<dbReference type="NCBIfam" id="TIGR01906">
    <property type="entry name" value="integ_TIGR01906"/>
    <property type="match status" value="1"/>
</dbReference>
<accession>A0A0R1MLU2</accession>
<reference evidence="2 3" key="1">
    <citation type="journal article" date="2015" name="Genome Announc.">
        <title>Expanding the biotechnology potential of lactobacilli through comparative genomics of 213 strains and associated genera.</title>
        <authorList>
            <person name="Sun Z."/>
            <person name="Harris H.M."/>
            <person name="McCann A."/>
            <person name="Guo C."/>
            <person name="Argimon S."/>
            <person name="Zhang W."/>
            <person name="Yang X."/>
            <person name="Jeffery I.B."/>
            <person name="Cooney J.C."/>
            <person name="Kagawa T.F."/>
            <person name="Liu W."/>
            <person name="Song Y."/>
            <person name="Salvetti E."/>
            <person name="Wrobel A."/>
            <person name="Rasinkangas P."/>
            <person name="Parkhill J."/>
            <person name="Rea M.C."/>
            <person name="O'Sullivan O."/>
            <person name="Ritari J."/>
            <person name="Douillard F.P."/>
            <person name="Paul Ross R."/>
            <person name="Yang R."/>
            <person name="Briner A.E."/>
            <person name="Felis G.E."/>
            <person name="de Vos W.M."/>
            <person name="Barrangou R."/>
            <person name="Klaenhammer T.R."/>
            <person name="Caufield P.W."/>
            <person name="Cui Y."/>
            <person name="Zhang H."/>
            <person name="O'Toole P.W."/>
        </authorList>
    </citation>
    <scope>NUCLEOTIDE SEQUENCE [LARGE SCALE GENOMIC DNA]</scope>
    <source>
        <strain evidence="2 3">DSM 19519</strain>
    </source>
</reference>
<keyword evidence="1" id="KW-0472">Membrane</keyword>
<gene>
    <name evidence="2" type="ORF">FC92_GL001291</name>
</gene>
<evidence type="ECO:0000313" key="2">
    <source>
        <dbReference type="EMBL" id="KRL05587.1"/>
    </source>
</evidence>
<dbReference type="Proteomes" id="UP000051448">
    <property type="component" value="Unassembled WGS sequence"/>
</dbReference>
<feature type="transmembrane region" description="Helical" evidence="1">
    <location>
        <begin position="124"/>
        <end position="144"/>
    </location>
</feature>
<feature type="transmembrane region" description="Helical" evidence="1">
    <location>
        <begin position="93"/>
        <end position="112"/>
    </location>
</feature>
<dbReference type="AlphaFoldDB" id="A0A0R1MLU2"/>
<feature type="transmembrane region" description="Helical" evidence="1">
    <location>
        <begin position="180"/>
        <end position="202"/>
    </location>
</feature>
<dbReference type="STRING" id="1423759.FC92_GL001291"/>
<dbReference type="Pfam" id="PF07314">
    <property type="entry name" value="Lit"/>
    <property type="match status" value="1"/>
</dbReference>
<evidence type="ECO:0000313" key="3">
    <source>
        <dbReference type="Proteomes" id="UP000051448"/>
    </source>
</evidence>
<protein>
    <submittedName>
        <fullName evidence="2">Intergral membrane protein</fullName>
    </submittedName>
</protein>
<comment type="caution">
    <text evidence="2">The sequence shown here is derived from an EMBL/GenBank/DDBJ whole genome shotgun (WGS) entry which is preliminary data.</text>
</comment>
<sequence>MIKGRGIKFIENSILFLFILSLSIAITINFTPLYHFFVLKDNLGSLVDLSNQALMREYYHLLSFLNYPWVGSLNFSLPSSTNGIHHFSDVKHLFLVNYSVLILTVVPAYLIIKKMKKEKRLWELIIPAKLMMLGLFVLVMIMVLNFDKFFILFHEVLFRNSDWLFDPNLDPIINTLPDTFFMSCFVLFFCLIEFFLWIGIICGKRSLR</sequence>
<dbReference type="OrthoDB" id="9813051at2"/>
<dbReference type="RefSeq" id="WP_057870099.1">
    <property type="nucleotide sequence ID" value="NZ_AZDX01000037.1"/>
</dbReference>
<name>A0A0R1MLU2_9LACO</name>
<organism evidence="2 3">
    <name type="scientific">Liquorilactobacillus hordei DSM 19519</name>
    <dbReference type="NCBI Taxonomy" id="1423759"/>
    <lineage>
        <taxon>Bacteria</taxon>
        <taxon>Bacillati</taxon>
        <taxon>Bacillota</taxon>
        <taxon>Bacilli</taxon>
        <taxon>Lactobacillales</taxon>
        <taxon>Lactobacillaceae</taxon>
        <taxon>Liquorilactobacillus</taxon>
    </lineage>
</organism>
<keyword evidence="1" id="KW-0812">Transmembrane</keyword>